<evidence type="ECO:0000313" key="2">
    <source>
        <dbReference type="Proteomes" id="UP000314294"/>
    </source>
</evidence>
<name>A0A4Z2J1H8_9TELE</name>
<reference evidence="1 2" key="1">
    <citation type="submission" date="2019-03" db="EMBL/GenBank/DDBJ databases">
        <title>First draft genome of Liparis tanakae, snailfish: a comprehensive survey of snailfish specific genes.</title>
        <authorList>
            <person name="Kim W."/>
            <person name="Song I."/>
            <person name="Jeong J.-H."/>
            <person name="Kim D."/>
            <person name="Kim S."/>
            <person name="Ryu S."/>
            <person name="Song J.Y."/>
            <person name="Lee S.K."/>
        </authorList>
    </citation>
    <scope>NUCLEOTIDE SEQUENCE [LARGE SCALE GENOMIC DNA]</scope>
    <source>
        <tissue evidence="1">Muscle</tissue>
    </source>
</reference>
<keyword evidence="2" id="KW-1185">Reference proteome</keyword>
<sequence>MEGKTVAIANAIINQEWRRVASASCVPDGAMRSARVVKLQSTRCKRSPFLCSCDEKKRAVLRLIMALMRSGPHPACLLLISPFISITHSLPCSLSLSYDCQGV</sequence>
<dbReference type="AlphaFoldDB" id="A0A4Z2J1H8"/>
<comment type="caution">
    <text evidence="1">The sequence shown here is derived from an EMBL/GenBank/DDBJ whole genome shotgun (WGS) entry which is preliminary data.</text>
</comment>
<dbReference type="Proteomes" id="UP000314294">
    <property type="component" value="Unassembled WGS sequence"/>
</dbReference>
<proteinExistence type="predicted"/>
<gene>
    <name evidence="1" type="ORF">EYF80_005642</name>
</gene>
<dbReference type="EMBL" id="SRLO01000029">
    <property type="protein sequence ID" value="TNN84036.1"/>
    <property type="molecule type" value="Genomic_DNA"/>
</dbReference>
<organism evidence="1 2">
    <name type="scientific">Liparis tanakae</name>
    <name type="common">Tanaka's snailfish</name>
    <dbReference type="NCBI Taxonomy" id="230148"/>
    <lineage>
        <taxon>Eukaryota</taxon>
        <taxon>Metazoa</taxon>
        <taxon>Chordata</taxon>
        <taxon>Craniata</taxon>
        <taxon>Vertebrata</taxon>
        <taxon>Euteleostomi</taxon>
        <taxon>Actinopterygii</taxon>
        <taxon>Neopterygii</taxon>
        <taxon>Teleostei</taxon>
        <taxon>Neoteleostei</taxon>
        <taxon>Acanthomorphata</taxon>
        <taxon>Eupercaria</taxon>
        <taxon>Perciformes</taxon>
        <taxon>Cottioidei</taxon>
        <taxon>Cottales</taxon>
        <taxon>Liparidae</taxon>
        <taxon>Liparis</taxon>
    </lineage>
</organism>
<evidence type="ECO:0000313" key="1">
    <source>
        <dbReference type="EMBL" id="TNN84036.1"/>
    </source>
</evidence>
<protein>
    <submittedName>
        <fullName evidence="1">Uncharacterized protein</fullName>
    </submittedName>
</protein>
<accession>A0A4Z2J1H8</accession>